<evidence type="ECO:0000256" key="1">
    <source>
        <dbReference type="ARBA" id="ARBA00006890"/>
    </source>
</evidence>
<evidence type="ECO:0000256" key="5">
    <source>
        <dbReference type="ARBA" id="ARBA00022695"/>
    </source>
</evidence>
<dbReference type="GO" id="GO:0006011">
    <property type="term" value="P:UDP-alpha-D-glucose metabolic process"/>
    <property type="evidence" value="ECO:0007669"/>
    <property type="project" value="InterPro"/>
</dbReference>
<proteinExistence type="inferred from homology"/>
<comment type="function">
    <text evidence="6">May play a role in stationary phase survival.</text>
</comment>
<evidence type="ECO:0000256" key="7">
    <source>
        <dbReference type="ARBA" id="ARBA00048128"/>
    </source>
</evidence>
<protein>
    <recommendedName>
        <fullName evidence="3 8">UTP--glucose-1-phosphate uridylyltransferase</fullName>
        <ecNumber evidence="2 8">2.7.7.9</ecNumber>
    </recommendedName>
    <alternativeName>
        <fullName evidence="8">UDP-glucose pyrophosphorylase</fullName>
    </alternativeName>
</protein>
<dbReference type="SUPFAM" id="SSF53448">
    <property type="entry name" value="Nucleotide-diphospho-sugar transferases"/>
    <property type="match status" value="1"/>
</dbReference>
<comment type="catalytic activity">
    <reaction evidence="7 8">
        <text>alpha-D-glucose 1-phosphate + UTP + H(+) = UDP-alpha-D-glucose + diphosphate</text>
        <dbReference type="Rhea" id="RHEA:19889"/>
        <dbReference type="ChEBI" id="CHEBI:15378"/>
        <dbReference type="ChEBI" id="CHEBI:33019"/>
        <dbReference type="ChEBI" id="CHEBI:46398"/>
        <dbReference type="ChEBI" id="CHEBI:58601"/>
        <dbReference type="ChEBI" id="CHEBI:58885"/>
        <dbReference type="EC" id="2.7.7.9"/>
    </reaction>
</comment>
<evidence type="ECO:0000256" key="2">
    <source>
        <dbReference type="ARBA" id="ARBA00012415"/>
    </source>
</evidence>
<evidence type="ECO:0000256" key="8">
    <source>
        <dbReference type="RuleBase" id="RU361259"/>
    </source>
</evidence>
<dbReference type="NCBIfam" id="TIGR01099">
    <property type="entry name" value="galU"/>
    <property type="match status" value="1"/>
</dbReference>
<evidence type="ECO:0000256" key="6">
    <source>
        <dbReference type="ARBA" id="ARBA00037294"/>
    </source>
</evidence>
<dbReference type="Pfam" id="PF00483">
    <property type="entry name" value="NTP_transferase"/>
    <property type="match status" value="1"/>
</dbReference>
<dbReference type="InterPro" id="IPR005771">
    <property type="entry name" value="GalU_uridylyltTrfase_bac/arc"/>
</dbReference>
<evidence type="ECO:0000259" key="9">
    <source>
        <dbReference type="Pfam" id="PF00483"/>
    </source>
</evidence>
<dbReference type="AlphaFoldDB" id="A0A2G6PHU4"/>
<dbReference type="Proteomes" id="UP000229278">
    <property type="component" value="Unassembled WGS sequence"/>
</dbReference>
<gene>
    <name evidence="10" type="primary">galU</name>
    <name evidence="10" type="ORF">CSA09_00095</name>
</gene>
<reference evidence="10 11" key="1">
    <citation type="submission" date="2017-10" db="EMBL/GenBank/DDBJ databases">
        <title>Novel microbial diversity and functional potential in the marine mammal oral microbiome.</title>
        <authorList>
            <person name="Dudek N.K."/>
            <person name="Sun C.L."/>
            <person name="Burstein D."/>
            <person name="Kantor R.S."/>
            <person name="Aliaga Goltsman D.S."/>
            <person name="Bik E.M."/>
            <person name="Thomas B.C."/>
            <person name="Banfield J.F."/>
            <person name="Relman D.A."/>
        </authorList>
    </citation>
    <scope>NUCLEOTIDE SEQUENCE [LARGE SCALE GENOMIC DNA]</scope>
    <source>
        <strain evidence="10">DOLJORAL78_50_517</strain>
    </source>
</reference>
<dbReference type="CDD" id="cd02541">
    <property type="entry name" value="UGPase_prokaryotic"/>
    <property type="match status" value="1"/>
</dbReference>
<evidence type="ECO:0000313" key="10">
    <source>
        <dbReference type="EMBL" id="PIE83739.1"/>
    </source>
</evidence>
<keyword evidence="5 8" id="KW-0548">Nucleotidyltransferase</keyword>
<dbReference type="EC" id="2.7.7.9" evidence="2 8"/>
<dbReference type="GO" id="GO:0003983">
    <property type="term" value="F:UTP:glucose-1-phosphate uridylyltransferase activity"/>
    <property type="evidence" value="ECO:0007669"/>
    <property type="project" value="UniProtKB-EC"/>
</dbReference>
<dbReference type="InterPro" id="IPR029044">
    <property type="entry name" value="Nucleotide-diphossugar_trans"/>
</dbReference>
<sequence>MKRQVRKAVFPVAGLGTRFLPATKASPKEMLPIVDKPLIQYAVEEVIAAGVDTLVFIIGRTKNAIADHFDKAYELEAELEARGKTDLLKVVRGIVPNGVESVYVRQAEALGLGHAVLCAKPVVGNEPFAVILADDLIEEDPVDGGAMSQMTHLFNKYQCSILGVERVPTSESDKYGIIQPLPFAKRLNNVEGIVEKPEPANAPSDLGVVGRYILTPRIFDFLEHIPRGSGNEIQLTDGIAALLHDEQVLAYEFSGQRHDCGSKMGYLMATIEYGLRHPELGGEFRNYLKALPQRLNGC</sequence>
<keyword evidence="4 8" id="KW-0808">Transferase</keyword>
<dbReference type="PANTHER" id="PTHR43197">
    <property type="entry name" value="UTP--GLUCOSE-1-PHOSPHATE URIDYLYLTRANSFERASE"/>
    <property type="match status" value="1"/>
</dbReference>
<comment type="similarity">
    <text evidence="1 8">Belongs to the UDPGP type 2 family.</text>
</comment>
<accession>A0A2G6PHU4</accession>
<dbReference type="EMBL" id="PDTV01000001">
    <property type="protein sequence ID" value="PIE83739.1"/>
    <property type="molecule type" value="Genomic_DNA"/>
</dbReference>
<dbReference type="Gene3D" id="3.90.550.10">
    <property type="entry name" value="Spore Coat Polysaccharide Biosynthesis Protein SpsA, Chain A"/>
    <property type="match status" value="1"/>
</dbReference>
<comment type="caution">
    <text evidence="10">The sequence shown here is derived from an EMBL/GenBank/DDBJ whole genome shotgun (WGS) entry which is preliminary data.</text>
</comment>
<name>A0A2G6PHU4_9GAMM</name>
<evidence type="ECO:0000256" key="3">
    <source>
        <dbReference type="ARBA" id="ARBA00019048"/>
    </source>
</evidence>
<feature type="domain" description="Nucleotidyl transferase" evidence="9">
    <location>
        <begin position="12"/>
        <end position="270"/>
    </location>
</feature>
<evidence type="ECO:0000313" key="11">
    <source>
        <dbReference type="Proteomes" id="UP000229278"/>
    </source>
</evidence>
<evidence type="ECO:0000256" key="4">
    <source>
        <dbReference type="ARBA" id="ARBA00022679"/>
    </source>
</evidence>
<dbReference type="PANTHER" id="PTHR43197:SF1">
    <property type="entry name" value="UTP--GLUCOSE-1-PHOSPHATE URIDYLYLTRANSFERASE"/>
    <property type="match status" value="1"/>
</dbReference>
<dbReference type="InterPro" id="IPR005835">
    <property type="entry name" value="NTP_transferase_dom"/>
</dbReference>
<organism evidence="10 11">
    <name type="scientific">Candidatus Contendibacter odensensis</name>
    <dbReference type="NCBI Taxonomy" id="1400860"/>
    <lineage>
        <taxon>Bacteria</taxon>
        <taxon>Pseudomonadati</taxon>
        <taxon>Pseudomonadota</taxon>
        <taxon>Gammaproteobacteria</taxon>
        <taxon>Candidatus Competibacteraceae</taxon>
        <taxon>Candidatus Contendibacter</taxon>
    </lineage>
</organism>